<evidence type="ECO:0000313" key="3">
    <source>
        <dbReference type="Proteomes" id="UP000613030"/>
    </source>
</evidence>
<gene>
    <name evidence="2" type="ORF">JI741_11045</name>
</gene>
<comment type="caution">
    <text evidence="2">The sequence shown here is derived from an EMBL/GenBank/DDBJ whole genome shotgun (WGS) entry which is preliminary data.</text>
</comment>
<organism evidence="2 3">
    <name type="scientific">Chryseolinea lacunae</name>
    <dbReference type="NCBI Taxonomy" id="2801331"/>
    <lineage>
        <taxon>Bacteria</taxon>
        <taxon>Pseudomonadati</taxon>
        <taxon>Bacteroidota</taxon>
        <taxon>Cytophagia</taxon>
        <taxon>Cytophagales</taxon>
        <taxon>Fulvivirgaceae</taxon>
        <taxon>Chryseolinea</taxon>
    </lineage>
</organism>
<name>A0ABS1KR23_9BACT</name>
<evidence type="ECO:0008006" key="4">
    <source>
        <dbReference type="Google" id="ProtNLM"/>
    </source>
</evidence>
<dbReference type="EMBL" id="JAERRB010000003">
    <property type="protein sequence ID" value="MBL0741758.1"/>
    <property type="molecule type" value="Genomic_DNA"/>
</dbReference>
<feature type="transmembrane region" description="Helical" evidence="1">
    <location>
        <begin position="69"/>
        <end position="89"/>
    </location>
</feature>
<dbReference type="Proteomes" id="UP000613030">
    <property type="component" value="Unassembled WGS sequence"/>
</dbReference>
<evidence type="ECO:0000256" key="1">
    <source>
        <dbReference type="SAM" id="Phobius"/>
    </source>
</evidence>
<proteinExistence type="predicted"/>
<evidence type="ECO:0000313" key="2">
    <source>
        <dbReference type="EMBL" id="MBL0741758.1"/>
    </source>
</evidence>
<protein>
    <recommendedName>
        <fullName evidence="4">GlsB/YeaQ/YmgE family stress response membrane protein</fullName>
    </recommendedName>
</protein>
<keyword evidence="1" id="KW-1133">Transmembrane helix</keyword>
<accession>A0ABS1KR23</accession>
<keyword evidence="1" id="KW-0472">Membrane</keyword>
<reference evidence="2 3" key="1">
    <citation type="submission" date="2021-01" db="EMBL/GenBank/DDBJ databases">
        <title>Chryseolinea sp. Jin1 Genome sequencing and assembly.</title>
        <authorList>
            <person name="Kim I."/>
        </authorList>
    </citation>
    <scope>NUCLEOTIDE SEQUENCE [LARGE SCALE GENOMIC DNA]</scope>
    <source>
        <strain evidence="2 3">Jin1</strain>
    </source>
</reference>
<keyword evidence="1" id="KW-0812">Transmembrane</keyword>
<feature type="transmembrane region" description="Helical" evidence="1">
    <location>
        <begin position="6"/>
        <end position="33"/>
    </location>
</feature>
<dbReference type="RefSeq" id="WP_202009222.1">
    <property type="nucleotide sequence ID" value="NZ_JAERRB010000003.1"/>
</dbReference>
<keyword evidence="3" id="KW-1185">Reference proteome</keyword>
<feature type="transmembrane region" description="Helical" evidence="1">
    <location>
        <begin position="40"/>
        <end position="63"/>
    </location>
</feature>
<sequence>MQSRGLTTVLIVLLFVFTFPIWIGIAGALFGVIVGLFGAVFGIIGGIFGAIFGMLGALFGWAFGWHWPFGFHWPSFTTILIIALVVALISRSRKI</sequence>